<evidence type="ECO:0000256" key="4">
    <source>
        <dbReference type="ARBA" id="ARBA00022452"/>
    </source>
</evidence>
<dbReference type="PANTHER" id="PTHR30451:SF21">
    <property type="entry name" value="FIMBRIAL USHER DOMAIN-CONTAINING PROTEIN YDET-RELATED"/>
    <property type="match status" value="1"/>
</dbReference>
<accession>U3C977</accession>
<dbReference type="AlphaFoldDB" id="U3C977"/>
<evidence type="ECO:0000256" key="3">
    <source>
        <dbReference type="ARBA" id="ARBA00022448"/>
    </source>
</evidence>
<evidence type="ECO:0000313" key="13">
    <source>
        <dbReference type="Proteomes" id="UP000016567"/>
    </source>
</evidence>
<keyword evidence="9" id="KW-0998">Cell outer membrane</keyword>
<comment type="similarity">
    <text evidence="2">Belongs to the fimbrial export usher family.</text>
</comment>
<dbReference type="Pfam" id="PF13953">
    <property type="entry name" value="PapC_C"/>
    <property type="match status" value="1"/>
</dbReference>
<evidence type="ECO:0000259" key="11">
    <source>
        <dbReference type="Pfam" id="PF13954"/>
    </source>
</evidence>
<feature type="domain" description="PapC-like C-terminal" evidence="10">
    <location>
        <begin position="750"/>
        <end position="800"/>
    </location>
</feature>
<dbReference type="GO" id="GO:0009279">
    <property type="term" value="C:cell outer membrane"/>
    <property type="evidence" value="ECO:0007669"/>
    <property type="project" value="UniProtKB-SubCell"/>
</dbReference>
<reference evidence="12 13" key="1">
    <citation type="submission" date="2013-09" db="EMBL/GenBank/DDBJ databases">
        <title>Whole genome shotgun sequence of Vibrio azureus NBRC 104587.</title>
        <authorList>
            <person name="Isaki S."/>
            <person name="Hosoyama A."/>
            <person name="Numata M."/>
            <person name="Hashimoto M."/>
            <person name="Hosoyama Y."/>
            <person name="Tsuchikane K."/>
            <person name="Noguchi M."/>
            <person name="Hirakata S."/>
            <person name="Ichikawa N."/>
            <person name="Ohji S."/>
            <person name="Yamazoe A."/>
            <person name="Fujita N."/>
        </authorList>
    </citation>
    <scope>NUCLEOTIDE SEQUENCE [LARGE SCALE GENOMIC DNA]</scope>
    <source>
        <strain evidence="12 13">NBRC 104587</strain>
    </source>
</reference>
<keyword evidence="3" id="KW-0813">Transport</keyword>
<evidence type="ECO:0000259" key="10">
    <source>
        <dbReference type="Pfam" id="PF13953"/>
    </source>
</evidence>
<dbReference type="GO" id="GO:0015473">
    <property type="term" value="F:fimbrial usher porin activity"/>
    <property type="evidence" value="ECO:0007669"/>
    <property type="project" value="InterPro"/>
</dbReference>
<sequence length="820" mass="92109">MLLVIDMNKIIINIFIVFFMSPFISYSTEFNESFIRSSSKIDLTNFSQSNFVNDGDYRMNVYLNGLLIKEEVIEYKNNQPCIADEVLELFPINKEGDIAYRKTKILKRNKICYQLEKVEYTKIVSDLGKGKLEITTPHKFIAKEYRNGFVPEQLWNDGISALFFDYNIDYFTINQDDKWNNNLYLYGIAGLNFDSFRFRANYQSSNDLSGKLTSIYGYTPIRKIKAKLTFGQTSYNSDIYGIFPMNGVRLESQQQMLPSNIRGYSPVIAGTASMDATITIRQNGRILDIVDVNAGPYLIDDLAPETEGILDVEVKLANGEVQRYQVNGADTLYLTRPNHLRYRLTAGMPESNVYAYTPAFFAAESTYGLNNTVSLFSSAMLSEKYQSLALGSGFNLGSLGAASIDLSHAQASMKNGKKREGVSFGFSYNQTLELFGSDVRFTGGYRAYQKHFYDFDVYLNAYEQKSANGSFQSDMRRQGEVYLTAMKSFGATHAYLSYTSKNYWDQRHDSARYDLNISHPLKVNDINLYITMSAYQSENAFSKLDAPSSNERGWSIGVSIPIGSNHYVSTQTQLLKNRLTQNITYSSHNSQDLSHYRLNYDVIDGESHGVSGRYSKDFPFVSTSIGGNYRTDDYKQLNANMAGSVLFSQYGLAYSGINSGTSRMLIDSNVAGVTINGNGSGNEKTNAFGLAIVNGVTPYHKNYSEVDFKSLPEDIEVLDSIQSIALTEGAIGYQHIRARIGSNFMAFLTSEQDIPFGAQIVDEVLEQEIAVVGQNSMAYLIGVNKDSKIKVSWGQNQSCHLIINDDVLNNHESPRYVECL</sequence>
<dbReference type="InterPro" id="IPR042186">
    <property type="entry name" value="FimD_plug_dom"/>
</dbReference>
<dbReference type="Gene3D" id="2.60.40.3110">
    <property type="match status" value="1"/>
</dbReference>
<evidence type="ECO:0000256" key="8">
    <source>
        <dbReference type="ARBA" id="ARBA00023136"/>
    </source>
</evidence>
<dbReference type="STRING" id="1219077.VAZ01S_099_00040"/>
<dbReference type="GO" id="GO:0009297">
    <property type="term" value="P:pilus assembly"/>
    <property type="evidence" value="ECO:0007669"/>
    <property type="project" value="InterPro"/>
</dbReference>
<comment type="caution">
    <text evidence="12">The sequence shown here is derived from an EMBL/GenBank/DDBJ whole genome shotgun (WGS) entry which is preliminary data.</text>
</comment>
<dbReference type="InterPro" id="IPR037224">
    <property type="entry name" value="PapC_N_sf"/>
</dbReference>
<dbReference type="Pfam" id="PF13954">
    <property type="entry name" value="PapC_N"/>
    <property type="match status" value="1"/>
</dbReference>
<keyword evidence="6" id="KW-0812">Transmembrane</keyword>
<name>U3C977_9VIBR</name>
<proteinExistence type="inferred from homology"/>
<evidence type="ECO:0000313" key="12">
    <source>
        <dbReference type="EMBL" id="GAD77914.1"/>
    </source>
</evidence>
<dbReference type="Gene3D" id="3.10.20.410">
    <property type="match status" value="1"/>
</dbReference>
<dbReference type="InterPro" id="IPR043142">
    <property type="entry name" value="PapC-like_C_sf"/>
</dbReference>
<protein>
    <submittedName>
        <fullName evidence="12">Putative outer membrane usher protein</fullName>
    </submittedName>
</protein>
<dbReference type="Gene3D" id="2.60.40.2610">
    <property type="entry name" value="Outer membrane usher protein FimD, plug domain"/>
    <property type="match status" value="1"/>
</dbReference>
<organism evidence="12 13">
    <name type="scientific">Vibrio azureus NBRC 104587</name>
    <dbReference type="NCBI Taxonomy" id="1219077"/>
    <lineage>
        <taxon>Bacteria</taxon>
        <taxon>Pseudomonadati</taxon>
        <taxon>Pseudomonadota</taxon>
        <taxon>Gammaproteobacteria</taxon>
        <taxon>Vibrionales</taxon>
        <taxon>Vibrionaceae</taxon>
        <taxon>Vibrio</taxon>
    </lineage>
</organism>
<evidence type="ECO:0000256" key="1">
    <source>
        <dbReference type="ARBA" id="ARBA00004571"/>
    </source>
</evidence>
<keyword evidence="5" id="KW-1029">Fimbrium biogenesis</keyword>
<dbReference type="Gene3D" id="2.60.40.2070">
    <property type="match status" value="1"/>
</dbReference>
<keyword evidence="13" id="KW-1185">Reference proteome</keyword>
<evidence type="ECO:0000256" key="2">
    <source>
        <dbReference type="ARBA" id="ARBA00008064"/>
    </source>
</evidence>
<evidence type="ECO:0000256" key="9">
    <source>
        <dbReference type="ARBA" id="ARBA00023237"/>
    </source>
</evidence>
<dbReference type="PANTHER" id="PTHR30451">
    <property type="entry name" value="OUTER MEMBRANE USHER PROTEIN"/>
    <property type="match status" value="1"/>
</dbReference>
<keyword evidence="8" id="KW-0472">Membrane</keyword>
<keyword evidence="7" id="KW-0732">Signal</keyword>
<dbReference type="EMBL" id="BATL01000099">
    <property type="protein sequence ID" value="GAD77914.1"/>
    <property type="molecule type" value="Genomic_DNA"/>
</dbReference>
<feature type="domain" description="PapC N-terminal" evidence="11">
    <location>
        <begin position="29"/>
        <end position="168"/>
    </location>
</feature>
<dbReference type="eggNOG" id="COG3188">
    <property type="taxonomic scope" value="Bacteria"/>
</dbReference>
<dbReference type="InterPro" id="IPR000015">
    <property type="entry name" value="Fimb_usher"/>
</dbReference>
<comment type="subcellular location">
    <subcellularLocation>
        <location evidence="1">Cell outer membrane</location>
        <topology evidence="1">Multi-pass membrane protein</topology>
    </subcellularLocation>
</comment>
<evidence type="ECO:0000256" key="5">
    <source>
        <dbReference type="ARBA" id="ARBA00022558"/>
    </source>
</evidence>
<gene>
    <name evidence="12" type="ORF">VAZ01S_099_00040</name>
</gene>
<evidence type="ECO:0000256" key="7">
    <source>
        <dbReference type="ARBA" id="ARBA00022729"/>
    </source>
</evidence>
<dbReference type="InterPro" id="IPR025885">
    <property type="entry name" value="PapC_N"/>
</dbReference>
<dbReference type="InterPro" id="IPR025949">
    <property type="entry name" value="PapC-like_C"/>
</dbReference>
<dbReference type="SUPFAM" id="SSF141729">
    <property type="entry name" value="FimD N-terminal domain-like"/>
    <property type="match status" value="1"/>
</dbReference>
<dbReference type="Proteomes" id="UP000016567">
    <property type="component" value="Unassembled WGS sequence"/>
</dbReference>
<dbReference type="Pfam" id="PF00577">
    <property type="entry name" value="Usher"/>
    <property type="match status" value="1"/>
</dbReference>
<keyword evidence="4" id="KW-1134">Transmembrane beta strand</keyword>
<evidence type="ECO:0000256" key="6">
    <source>
        <dbReference type="ARBA" id="ARBA00022692"/>
    </source>
</evidence>